<name>A0AAV4QKZ5_9ARAC</name>
<protein>
    <submittedName>
        <fullName evidence="1">Uncharacterized protein</fullName>
    </submittedName>
</protein>
<proteinExistence type="predicted"/>
<keyword evidence="2" id="KW-1185">Reference proteome</keyword>
<dbReference type="EMBL" id="BPLQ01004578">
    <property type="protein sequence ID" value="GIY09036.1"/>
    <property type="molecule type" value="Genomic_DNA"/>
</dbReference>
<dbReference type="AlphaFoldDB" id="A0AAV4QKZ5"/>
<sequence>MLQRIASPFMPQQCGANYPSGSSGRFTTTFKHQIPAMPLIIFLQTVSSTTNQIPPTTSNIFLSRFLQLPVKNIQSLPMSFFSRFLQLQLIFYHFKYFIPDISFNRNQMPTISNTFRQLFPSPTNHFK</sequence>
<gene>
    <name evidence="1" type="ORF">CDAR_529911</name>
</gene>
<accession>A0AAV4QKZ5</accession>
<reference evidence="1 2" key="1">
    <citation type="submission" date="2021-06" db="EMBL/GenBank/DDBJ databases">
        <title>Caerostris darwini draft genome.</title>
        <authorList>
            <person name="Kono N."/>
            <person name="Arakawa K."/>
        </authorList>
    </citation>
    <scope>NUCLEOTIDE SEQUENCE [LARGE SCALE GENOMIC DNA]</scope>
</reference>
<organism evidence="1 2">
    <name type="scientific">Caerostris darwini</name>
    <dbReference type="NCBI Taxonomy" id="1538125"/>
    <lineage>
        <taxon>Eukaryota</taxon>
        <taxon>Metazoa</taxon>
        <taxon>Ecdysozoa</taxon>
        <taxon>Arthropoda</taxon>
        <taxon>Chelicerata</taxon>
        <taxon>Arachnida</taxon>
        <taxon>Araneae</taxon>
        <taxon>Araneomorphae</taxon>
        <taxon>Entelegynae</taxon>
        <taxon>Araneoidea</taxon>
        <taxon>Araneidae</taxon>
        <taxon>Caerostris</taxon>
    </lineage>
</organism>
<evidence type="ECO:0000313" key="2">
    <source>
        <dbReference type="Proteomes" id="UP001054837"/>
    </source>
</evidence>
<evidence type="ECO:0000313" key="1">
    <source>
        <dbReference type="EMBL" id="GIY09036.1"/>
    </source>
</evidence>
<dbReference type="Proteomes" id="UP001054837">
    <property type="component" value="Unassembled WGS sequence"/>
</dbReference>
<comment type="caution">
    <text evidence="1">The sequence shown here is derived from an EMBL/GenBank/DDBJ whole genome shotgun (WGS) entry which is preliminary data.</text>
</comment>